<keyword evidence="7" id="KW-1185">Reference proteome</keyword>
<dbReference type="GO" id="GO:0005524">
    <property type="term" value="F:ATP binding"/>
    <property type="evidence" value="ECO:0007669"/>
    <property type="project" value="UniProtKB-KW"/>
</dbReference>
<sequence>MIQSISILAGKNKVGLAERFSEIHIDAGEIIGIVGPTGSGKSALIEDIEQLAQRDTTSSRQILLNGKVPDADLRFDPKKKLVAQLSQNMNFLADMTVDEFLRLHAKCRGKDSLLSEKVIYYANSLTGEPIRKDMNLTVLSGGQSRSLMVADVAFISDSPVVLIDEIENAGIKKHEALELLSGNGKIILVVTHDPVLALLTQRRLVMRKGGVEKILTTTEDEKRLSVYLNQVDRELFTIREQVRHGEEISLEASSVASVTENIIG</sequence>
<dbReference type="Pfam" id="PF00005">
    <property type="entry name" value="ABC_tran"/>
    <property type="match status" value="1"/>
</dbReference>
<dbReference type="PROSITE" id="PS50893">
    <property type="entry name" value="ABC_TRANSPORTER_2"/>
    <property type="match status" value="1"/>
</dbReference>
<comment type="similarity">
    <text evidence="1">Belongs to the ABC transporter superfamily.</text>
</comment>
<evidence type="ECO:0000313" key="7">
    <source>
        <dbReference type="Proteomes" id="UP000198964"/>
    </source>
</evidence>
<name>A0A1I2I2H3_9BACT</name>
<dbReference type="RefSeq" id="WP_212733495.1">
    <property type="nucleotide sequence ID" value="NZ_FONW01000005.1"/>
</dbReference>
<evidence type="ECO:0000256" key="2">
    <source>
        <dbReference type="ARBA" id="ARBA00022448"/>
    </source>
</evidence>
<evidence type="ECO:0000313" key="6">
    <source>
        <dbReference type="EMBL" id="SFF35267.1"/>
    </source>
</evidence>
<dbReference type="Proteomes" id="UP000198964">
    <property type="component" value="Unassembled WGS sequence"/>
</dbReference>
<keyword evidence="3" id="KW-0547">Nucleotide-binding</keyword>
<dbReference type="PANTHER" id="PTHR43117">
    <property type="entry name" value="OSMOPROTECTANT IMPORT ATP-BINDING PROTEIN OSMV"/>
    <property type="match status" value="1"/>
</dbReference>
<dbReference type="Gene3D" id="3.40.50.300">
    <property type="entry name" value="P-loop containing nucleotide triphosphate hydrolases"/>
    <property type="match status" value="1"/>
</dbReference>
<evidence type="ECO:0000256" key="3">
    <source>
        <dbReference type="ARBA" id="ARBA00022741"/>
    </source>
</evidence>
<reference evidence="6 7" key="1">
    <citation type="submission" date="2016-10" db="EMBL/GenBank/DDBJ databases">
        <authorList>
            <person name="de Groot N.N."/>
        </authorList>
    </citation>
    <scope>NUCLEOTIDE SEQUENCE [LARGE SCALE GENOMIC DNA]</scope>
    <source>
        <strain evidence="6 7">CGMCC 1.9156</strain>
    </source>
</reference>
<dbReference type="InterPro" id="IPR003439">
    <property type="entry name" value="ABC_transporter-like_ATP-bd"/>
</dbReference>
<evidence type="ECO:0000259" key="5">
    <source>
        <dbReference type="PROSITE" id="PS50893"/>
    </source>
</evidence>
<keyword evidence="4" id="KW-0067">ATP-binding</keyword>
<keyword evidence="6" id="KW-0449">Lipoprotein</keyword>
<protein>
    <submittedName>
        <fullName evidence="6">ABC-type lipoprotein export system, ATPase component</fullName>
    </submittedName>
</protein>
<dbReference type="EMBL" id="FONW01000005">
    <property type="protein sequence ID" value="SFF35267.1"/>
    <property type="molecule type" value="Genomic_DNA"/>
</dbReference>
<dbReference type="AlphaFoldDB" id="A0A1I2I2H3"/>
<evidence type="ECO:0000256" key="4">
    <source>
        <dbReference type="ARBA" id="ARBA00022840"/>
    </source>
</evidence>
<dbReference type="InterPro" id="IPR027417">
    <property type="entry name" value="P-loop_NTPase"/>
</dbReference>
<dbReference type="SMART" id="SM00382">
    <property type="entry name" value="AAA"/>
    <property type="match status" value="1"/>
</dbReference>
<dbReference type="GO" id="GO:0016887">
    <property type="term" value="F:ATP hydrolysis activity"/>
    <property type="evidence" value="ECO:0007669"/>
    <property type="project" value="InterPro"/>
</dbReference>
<organism evidence="6 7">
    <name type="scientific">Sunxiuqinia elliptica</name>
    <dbReference type="NCBI Taxonomy" id="655355"/>
    <lineage>
        <taxon>Bacteria</taxon>
        <taxon>Pseudomonadati</taxon>
        <taxon>Bacteroidota</taxon>
        <taxon>Bacteroidia</taxon>
        <taxon>Marinilabiliales</taxon>
        <taxon>Prolixibacteraceae</taxon>
        <taxon>Sunxiuqinia</taxon>
    </lineage>
</organism>
<dbReference type="PANTHER" id="PTHR43117:SF4">
    <property type="entry name" value="OSMOPROTECTANT IMPORT ATP-BINDING PROTEIN OSMV"/>
    <property type="match status" value="1"/>
</dbReference>
<dbReference type="STRING" id="655355.SAMN05216283_10531"/>
<keyword evidence="2" id="KW-0813">Transport</keyword>
<proteinExistence type="inferred from homology"/>
<feature type="domain" description="ABC transporter" evidence="5">
    <location>
        <begin position="2"/>
        <end position="233"/>
    </location>
</feature>
<accession>A0A1I2I2H3</accession>
<evidence type="ECO:0000256" key="1">
    <source>
        <dbReference type="ARBA" id="ARBA00005417"/>
    </source>
</evidence>
<dbReference type="SUPFAM" id="SSF52540">
    <property type="entry name" value="P-loop containing nucleoside triphosphate hydrolases"/>
    <property type="match status" value="1"/>
</dbReference>
<dbReference type="InterPro" id="IPR003593">
    <property type="entry name" value="AAA+_ATPase"/>
</dbReference>
<gene>
    <name evidence="6" type="ORF">SAMN05216283_10531</name>
</gene>